<dbReference type="SUPFAM" id="SSF50037">
    <property type="entry name" value="C-terminal domain of transcriptional repressors"/>
    <property type="match status" value="1"/>
</dbReference>
<keyword evidence="6" id="KW-1185">Reference proteome</keyword>
<dbReference type="InterPro" id="IPR004143">
    <property type="entry name" value="BPL_LPL_catalytic"/>
</dbReference>
<organism evidence="5 6">
    <name type="scientific">Halanaeroarchaeum sulfurireducens</name>
    <dbReference type="NCBI Taxonomy" id="1604004"/>
    <lineage>
        <taxon>Archaea</taxon>
        <taxon>Methanobacteriati</taxon>
        <taxon>Methanobacteriota</taxon>
        <taxon>Stenosarchaea group</taxon>
        <taxon>Halobacteria</taxon>
        <taxon>Halobacteriales</taxon>
        <taxon>Halobacteriaceae</taxon>
        <taxon>Halanaeroarchaeum</taxon>
    </lineage>
</organism>
<dbReference type="Pfam" id="PF02237">
    <property type="entry name" value="BPL_C"/>
    <property type="match status" value="1"/>
</dbReference>
<dbReference type="GO" id="GO:0004077">
    <property type="term" value="F:biotin--[biotin carboxyl-carrier protein] ligase activity"/>
    <property type="evidence" value="ECO:0007669"/>
    <property type="project" value="UniProtKB-EC"/>
</dbReference>
<dbReference type="InterPro" id="IPR011991">
    <property type="entry name" value="ArsR-like_HTH"/>
</dbReference>
<evidence type="ECO:0000256" key="1">
    <source>
        <dbReference type="ARBA" id="ARBA00022598"/>
    </source>
</evidence>
<dbReference type="RefSeq" id="WP_050048854.1">
    <property type="nucleotide sequence ID" value="NZ_CP008874.1"/>
</dbReference>
<dbReference type="Gene3D" id="1.10.10.10">
    <property type="entry name" value="Winged helix-like DNA-binding domain superfamily/Winged helix DNA-binding domain"/>
    <property type="match status" value="1"/>
</dbReference>
<dbReference type="HOGENOM" id="CLU_051096_0_0_2"/>
<dbReference type="SUPFAM" id="SSF46785">
    <property type="entry name" value="Winged helix' DNA-binding domain"/>
    <property type="match status" value="1"/>
</dbReference>
<dbReference type="GO" id="GO:0005737">
    <property type="term" value="C:cytoplasm"/>
    <property type="evidence" value="ECO:0007669"/>
    <property type="project" value="TreeGrafter"/>
</dbReference>
<keyword evidence="3" id="KW-0067">ATP-binding</keyword>
<evidence type="ECO:0000256" key="3">
    <source>
        <dbReference type="ARBA" id="ARBA00022840"/>
    </source>
</evidence>
<dbReference type="PANTHER" id="PTHR12835">
    <property type="entry name" value="BIOTIN PROTEIN LIGASE"/>
    <property type="match status" value="1"/>
</dbReference>
<dbReference type="InterPro" id="IPR003142">
    <property type="entry name" value="BPL_C"/>
</dbReference>
<dbReference type="CDD" id="cd16442">
    <property type="entry name" value="BPL"/>
    <property type="match status" value="1"/>
</dbReference>
<gene>
    <name evidence="5" type="primary">birA</name>
    <name evidence="5" type="ORF">HLASF_1695</name>
</gene>
<dbReference type="SUPFAM" id="SSF55681">
    <property type="entry name" value="Class II aaRS and biotin synthetases"/>
    <property type="match status" value="1"/>
</dbReference>
<proteinExistence type="inferred from homology"/>
<dbReference type="InterPro" id="IPR004408">
    <property type="entry name" value="Biotin_CoA_COase_ligase"/>
</dbReference>
<dbReference type="PANTHER" id="PTHR12835:SF5">
    <property type="entry name" value="BIOTIN--PROTEIN LIGASE"/>
    <property type="match status" value="1"/>
</dbReference>
<dbReference type="HAMAP" id="MF_00978">
    <property type="entry name" value="Bifunct_BirA"/>
    <property type="match status" value="1"/>
</dbReference>
<dbReference type="InterPro" id="IPR036390">
    <property type="entry name" value="WH_DNA-bd_sf"/>
</dbReference>
<dbReference type="InterPro" id="IPR045864">
    <property type="entry name" value="aa-tRNA-synth_II/BPL/LPL"/>
</dbReference>
<dbReference type="NCBIfam" id="TIGR00121">
    <property type="entry name" value="birA_ligase"/>
    <property type="match status" value="1"/>
</dbReference>
<dbReference type="InterPro" id="IPR008988">
    <property type="entry name" value="Transcriptional_repressor_C"/>
</dbReference>
<protein>
    <submittedName>
        <fullName evidence="5">Biotin--[acetyl-CoA-carboxylase] ligase</fullName>
        <ecNumber evidence="5">6.3.4.15</ecNumber>
    </submittedName>
</protein>
<dbReference type="Pfam" id="PF08279">
    <property type="entry name" value="HTH_11"/>
    <property type="match status" value="1"/>
</dbReference>
<dbReference type="OrthoDB" id="46252at2157"/>
<sequence length="312" mass="33301">MQETRRAILAELADGPSPGPAIADRLGVSRAAIWKHVEALREDGFEIRSTEDGYELASVPEYGAAAVEFGLDAPYDVEYHDRVESTNAIARERATAGASDLLVLADEQIGGRGRREREWQSPSGGVWASVVLRPDRPPAAVPLLTFAAAVAVTEAVRERGVDAAIKWPNDVIVPGAGERGGRKLCGVLTEMSGESGRVSWVVVGIGLNANVPQGALPPEATSVQAEVGPVDRRSLVQDILERFSELADRPEATLSVWSEHALTIGQHVRIETARETFEGEAVGVTDAGALLVDTGDEERTVYAGDCEHVRPA</sequence>
<keyword evidence="1 5" id="KW-0436">Ligase</keyword>
<evidence type="ECO:0000256" key="2">
    <source>
        <dbReference type="ARBA" id="ARBA00022741"/>
    </source>
</evidence>
<accession>A0A0F7PAH9</accession>
<dbReference type="EC" id="6.3.4.15" evidence="5"/>
<dbReference type="GO" id="GO:0006355">
    <property type="term" value="P:regulation of DNA-templated transcription"/>
    <property type="evidence" value="ECO:0007669"/>
    <property type="project" value="InterPro"/>
</dbReference>
<dbReference type="Gene3D" id="3.30.930.10">
    <property type="entry name" value="Bira Bifunctional Protein, Domain 2"/>
    <property type="match status" value="1"/>
</dbReference>
<dbReference type="Proteomes" id="UP000069906">
    <property type="component" value="Chromosome"/>
</dbReference>
<dbReference type="Pfam" id="PF03099">
    <property type="entry name" value="BPL_LplA_LipB"/>
    <property type="match status" value="1"/>
</dbReference>
<dbReference type="PROSITE" id="PS51733">
    <property type="entry name" value="BPL_LPL_CATALYTIC"/>
    <property type="match status" value="1"/>
</dbReference>
<dbReference type="InterPro" id="IPR013196">
    <property type="entry name" value="HTH_11"/>
</dbReference>
<evidence type="ECO:0000259" key="4">
    <source>
        <dbReference type="PROSITE" id="PS51733"/>
    </source>
</evidence>
<dbReference type="GeneID" id="25159847"/>
<dbReference type="EMBL" id="CP008874">
    <property type="protein sequence ID" value="AKH98171.1"/>
    <property type="molecule type" value="Genomic_DNA"/>
</dbReference>
<keyword evidence="2" id="KW-0547">Nucleotide-binding</keyword>
<reference evidence="5 6" key="1">
    <citation type="journal article" date="2015" name="ISME J.">
        <title>Elemental sulfur and acetate can support life of a novel strictly anaerobic haloarchaeon.</title>
        <authorList>
            <person name="Sorokin D.Y."/>
            <person name="Kublanov I.V."/>
            <person name="Gavrilov S.N."/>
            <person name="Rojo D."/>
            <person name="Roman P."/>
            <person name="Golyshin P.N."/>
            <person name="Slepak V.Z."/>
            <person name="Smedile F."/>
            <person name="Ferrer M."/>
            <person name="Messina E."/>
            <person name="La Cono V."/>
            <person name="Yakimov M.M."/>
        </authorList>
    </citation>
    <scope>NUCLEOTIDE SEQUENCE [LARGE SCALE GENOMIC DNA]</scope>
    <source>
        <strain evidence="5 6">HSR2</strain>
    </source>
</reference>
<dbReference type="AlphaFoldDB" id="A0A0F7PAH9"/>
<dbReference type="Gene3D" id="2.30.30.100">
    <property type="match status" value="1"/>
</dbReference>
<evidence type="ECO:0000313" key="5">
    <source>
        <dbReference type="EMBL" id="AKH98171.1"/>
    </source>
</evidence>
<dbReference type="CDD" id="cd00090">
    <property type="entry name" value="HTH_ARSR"/>
    <property type="match status" value="1"/>
</dbReference>
<evidence type="ECO:0000313" key="6">
    <source>
        <dbReference type="Proteomes" id="UP000069906"/>
    </source>
</evidence>
<dbReference type="GO" id="GO:0005524">
    <property type="term" value="F:ATP binding"/>
    <property type="evidence" value="ECO:0007669"/>
    <property type="project" value="UniProtKB-KW"/>
</dbReference>
<dbReference type="KEGG" id="hsu:HLASF_1695"/>
<feature type="domain" description="BPL/LPL catalytic" evidence="4">
    <location>
        <begin position="62"/>
        <end position="251"/>
    </location>
</feature>
<dbReference type="PATRIC" id="fig|1604004.4.peg.1773"/>
<dbReference type="InterPro" id="IPR036388">
    <property type="entry name" value="WH-like_DNA-bd_sf"/>
</dbReference>
<dbReference type="InterPro" id="IPR030855">
    <property type="entry name" value="Bifunct_BirA"/>
</dbReference>
<name>A0A0F7PAH9_9EURY</name>